<evidence type="ECO:0000313" key="2">
    <source>
        <dbReference type="Proteomes" id="UP000664122"/>
    </source>
</evidence>
<name>A0A939FVC0_9HYPH</name>
<accession>A0A939FVC0</accession>
<keyword evidence="2" id="KW-1185">Reference proteome</keyword>
<evidence type="ECO:0000313" key="1">
    <source>
        <dbReference type="EMBL" id="MBO0661471.1"/>
    </source>
</evidence>
<dbReference type="RefSeq" id="WP_207256089.1">
    <property type="nucleotide sequence ID" value="NZ_JAFMPP010000001.1"/>
</dbReference>
<protein>
    <submittedName>
        <fullName evidence="1">Uncharacterized protein</fullName>
    </submittedName>
</protein>
<dbReference type="Proteomes" id="UP000664122">
    <property type="component" value="Unassembled WGS sequence"/>
</dbReference>
<reference evidence="1" key="1">
    <citation type="submission" date="2021-03" db="EMBL/GenBank/DDBJ databases">
        <title>Whole genome sequence of Jiella sp. CQZ9-1.</title>
        <authorList>
            <person name="Tuo L."/>
        </authorList>
    </citation>
    <scope>NUCLEOTIDE SEQUENCE</scope>
    <source>
        <strain evidence="1">CQZ9-1</strain>
    </source>
</reference>
<organism evidence="1 2">
    <name type="scientific">Jiella flava</name>
    <dbReference type="NCBI Taxonomy" id="2816857"/>
    <lineage>
        <taxon>Bacteria</taxon>
        <taxon>Pseudomonadati</taxon>
        <taxon>Pseudomonadota</taxon>
        <taxon>Alphaproteobacteria</taxon>
        <taxon>Hyphomicrobiales</taxon>
        <taxon>Aurantimonadaceae</taxon>
        <taxon>Jiella</taxon>
    </lineage>
</organism>
<dbReference type="AlphaFoldDB" id="A0A939FVC0"/>
<comment type="caution">
    <text evidence="1">The sequence shown here is derived from an EMBL/GenBank/DDBJ whole genome shotgun (WGS) entry which is preliminary data.</text>
</comment>
<proteinExistence type="predicted"/>
<gene>
    <name evidence="1" type="ORF">J1C48_02680</name>
</gene>
<dbReference type="EMBL" id="JAFMPP010000001">
    <property type="protein sequence ID" value="MBO0661471.1"/>
    <property type="molecule type" value="Genomic_DNA"/>
</dbReference>
<sequence length="64" mass="7521">MEMPQNIIPGRFEMEPKNVPEGFRAVQYDRCKRGPDGVWNVVVETWWEVEPRQPDSLHADHGCR</sequence>